<evidence type="ECO:0000256" key="10">
    <source>
        <dbReference type="ARBA" id="ARBA00048639"/>
    </source>
</evidence>
<dbReference type="InterPro" id="IPR005720">
    <property type="entry name" value="Dihydroorotate_DH_cat"/>
</dbReference>
<feature type="binding site" evidence="11">
    <location>
        <position position="244"/>
    </location>
    <ligand>
        <name>FMN</name>
        <dbReference type="ChEBI" id="CHEBI:58210"/>
    </ligand>
</feature>
<comment type="catalytic activity">
    <reaction evidence="10 11">
        <text>(S)-dihydroorotate + a quinone = orotate + a quinol</text>
        <dbReference type="Rhea" id="RHEA:30187"/>
        <dbReference type="ChEBI" id="CHEBI:24646"/>
        <dbReference type="ChEBI" id="CHEBI:30839"/>
        <dbReference type="ChEBI" id="CHEBI:30864"/>
        <dbReference type="ChEBI" id="CHEBI:132124"/>
        <dbReference type="EC" id="1.3.5.2"/>
    </reaction>
</comment>
<comment type="subcellular location">
    <subcellularLocation>
        <location evidence="11">Cell membrane</location>
        <topology evidence="11">Peripheral membrane protein</topology>
    </subcellularLocation>
    <subcellularLocation>
        <location evidence="2">Membrane</location>
    </subcellularLocation>
</comment>
<dbReference type="CDD" id="cd04738">
    <property type="entry name" value="DHOD_2_like"/>
    <property type="match status" value="1"/>
</dbReference>
<protein>
    <recommendedName>
        <fullName evidence="11">Dihydroorotate dehydrogenase (quinone)</fullName>
        <ecNumber evidence="11">1.3.5.2</ecNumber>
    </recommendedName>
    <alternativeName>
        <fullName evidence="11">DHOdehase</fullName>
        <shortName evidence="11">DHOD</shortName>
        <shortName evidence="11">DHODase</shortName>
    </alternativeName>
    <alternativeName>
        <fullName evidence="11">Dihydroorotate oxidase</fullName>
    </alternativeName>
</protein>
<keyword evidence="7 11" id="KW-0665">Pyrimidine biosynthesis</keyword>
<feature type="active site" description="Nucleophile" evidence="11">
    <location>
        <position position="178"/>
    </location>
</feature>
<comment type="similarity">
    <text evidence="4 11">Belongs to the dihydroorotate dehydrogenase family. Type 2 subfamily.</text>
</comment>
<comment type="subunit">
    <text evidence="11">Monomer.</text>
</comment>
<feature type="binding site" evidence="11">
    <location>
        <begin position="245"/>
        <end position="246"/>
    </location>
    <ligand>
        <name>substrate</name>
    </ligand>
</feature>
<feature type="binding site" evidence="11">
    <location>
        <position position="175"/>
    </location>
    <ligand>
        <name>substrate</name>
    </ligand>
</feature>
<evidence type="ECO:0000313" key="14">
    <source>
        <dbReference type="Proteomes" id="UP001162891"/>
    </source>
</evidence>
<keyword evidence="6 11" id="KW-0288">FMN</keyword>
<reference evidence="14" key="1">
    <citation type="journal article" date="2022" name="Int. J. Syst. Evol. Microbiol.">
        <title>Anaeromyxobacter oryzae sp. nov., Anaeromyxobacter diazotrophicus sp. nov. and Anaeromyxobacter paludicola sp. nov., isolated from paddy soils.</title>
        <authorList>
            <person name="Itoh H."/>
            <person name="Xu Z."/>
            <person name="Mise K."/>
            <person name="Masuda Y."/>
            <person name="Ushijima N."/>
            <person name="Hayakawa C."/>
            <person name="Shiratori Y."/>
            <person name="Senoo K."/>
        </authorList>
    </citation>
    <scope>NUCLEOTIDE SEQUENCE [LARGE SCALE GENOMIC DNA]</scope>
    <source>
        <strain evidence="14">Red232</strain>
    </source>
</reference>
<feature type="binding site" evidence="11">
    <location>
        <begin position="62"/>
        <end position="66"/>
    </location>
    <ligand>
        <name>FMN</name>
        <dbReference type="ChEBI" id="CHEBI:58210"/>
    </ligand>
</feature>
<feature type="binding site" evidence="11">
    <location>
        <position position="175"/>
    </location>
    <ligand>
        <name>FMN</name>
        <dbReference type="ChEBI" id="CHEBI:58210"/>
    </ligand>
</feature>
<evidence type="ECO:0000256" key="2">
    <source>
        <dbReference type="ARBA" id="ARBA00004370"/>
    </source>
</evidence>
<feature type="binding site" evidence="11">
    <location>
        <position position="66"/>
    </location>
    <ligand>
        <name>substrate</name>
    </ligand>
</feature>
<proteinExistence type="inferred from homology"/>
<dbReference type="NCBIfam" id="NF003645">
    <property type="entry name" value="PRK05286.1-2"/>
    <property type="match status" value="1"/>
</dbReference>
<dbReference type="EMBL" id="AP025591">
    <property type="protein sequence ID" value="BDG06206.1"/>
    <property type="molecule type" value="Genomic_DNA"/>
</dbReference>
<dbReference type="Pfam" id="PF01180">
    <property type="entry name" value="DHO_dh"/>
    <property type="match status" value="1"/>
</dbReference>
<keyword evidence="5 11" id="KW-0285">Flavoprotein</keyword>
<dbReference type="NCBIfam" id="TIGR01036">
    <property type="entry name" value="pyrD_sub2"/>
    <property type="match status" value="1"/>
</dbReference>
<evidence type="ECO:0000256" key="1">
    <source>
        <dbReference type="ARBA" id="ARBA00003125"/>
    </source>
</evidence>
<name>A0ABN6MZ40_9BACT</name>
<evidence type="ECO:0000256" key="11">
    <source>
        <dbReference type="HAMAP-Rule" id="MF_00225"/>
    </source>
</evidence>
<feature type="binding site" evidence="11">
    <location>
        <position position="142"/>
    </location>
    <ligand>
        <name>FMN</name>
        <dbReference type="ChEBI" id="CHEBI:58210"/>
    </ligand>
</feature>
<feature type="binding site" evidence="11">
    <location>
        <position position="216"/>
    </location>
    <ligand>
        <name>FMN</name>
        <dbReference type="ChEBI" id="CHEBI:58210"/>
    </ligand>
</feature>
<dbReference type="InterPro" id="IPR005719">
    <property type="entry name" value="Dihydroorotate_DH_2"/>
</dbReference>
<accession>A0ABN6MZ40</accession>
<organism evidence="13 14">
    <name type="scientific">Anaeromyxobacter oryzae</name>
    <dbReference type="NCBI Taxonomy" id="2918170"/>
    <lineage>
        <taxon>Bacteria</taxon>
        <taxon>Pseudomonadati</taxon>
        <taxon>Myxococcota</taxon>
        <taxon>Myxococcia</taxon>
        <taxon>Myxococcales</taxon>
        <taxon>Cystobacterineae</taxon>
        <taxon>Anaeromyxobacteraceae</taxon>
        <taxon>Anaeromyxobacter</taxon>
    </lineage>
</organism>
<evidence type="ECO:0000256" key="3">
    <source>
        <dbReference type="ARBA" id="ARBA00005161"/>
    </source>
</evidence>
<keyword evidence="11" id="KW-1003">Cell membrane</keyword>
<dbReference type="Proteomes" id="UP001162891">
    <property type="component" value="Chromosome"/>
</dbReference>
<dbReference type="PANTHER" id="PTHR48109">
    <property type="entry name" value="DIHYDROOROTATE DEHYDROGENASE (QUINONE), MITOCHONDRIAL-RELATED"/>
    <property type="match status" value="1"/>
</dbReference>
<evidence type="ECO:0000256" key="9">
    <source>
        <dbReference type="ARBA" id="ARBA00023136"/>
    </source>
</evidence>
<dbReference type="InterPro" id="IPR001295">
    <property type="entry name" value="Dihydroorotate_DH_CS"/>
</dbReference>
<feature type="binding site" evidence="11">
    <location>
        <position position="267"/>
    </location>
    <ligand>
        <name>FMN</name>
        <dbReference type="ChEBI" id="CHEBI:58210"/>
    </ligand>
</feature>
<dbReference type="PROSITE" id="PS00911">
    <property type="entry name" value="DHODEHASE_1"/>
    <property type="match status" value="1"/>
</dbReference>
<feature type="binding site" evidence="11">
    <location>
        <begin position="317"/>
        <end position="318"/>
    </location>
    <ligand>
        <name>FMN</name>
        <dbReference type="ChEBI" id="CHEBI:58210"/>
    </ligand>
</feature>
<comment type="function">
    <text evidence="1 11">Catalyzes the conversion of dihydroorotate to orotate with quinone as electron acceptor.</text>
</comment>
<keyword evidence="14" id="KW-1185">Reference proteome</keyword>
<keyword evidence="9 11" id="KW-0472">Membrane</keyword>
<dbReference type="PANTHER" id="PTHR48109:SF4">
    <property type="entry name" value="DIHYDROOROTATE DEHYDROGENASE (QUINONE), MITOCHONDRIAL"/>
    <property type="match status" value="1"/>
</dbReference>
<feature type="binding site" evidence="11">
    <location>
        <position position="180"/>
    </location>
    <ligand>
        <name>substrate</name>
    </ligand>
</feature>
<evidence type="ECO:0000256" key="7">
    <source>
        <dbReference type="ARBA" id="ARBA00022975"/>
    </source>
</evidence>
<evidence type="ECO:0000313" key="13">
    <source>
        <dbReference type="EMBL" id="BDG06206.1"/>
    </source>
</evidence>
<dbReference type="SUPFAM" id="SSF51395">
    <property type="entry name" value="FMN-linked oxidoreductases"/>
    <property type="match status" value="1"/>
</dbReference>
<feature type="domain" description="Dihydroorotate dehydrogenase catalytic" evidence="12">
    <location>
        <begin position="45"/>
        <end position="338"/>
    </location>
</feature>
<dbReference type="Gene3D" id="3.20.20.70">
    <property type="entry name" value="Aldolase class I"/>
    <property type="match status" value="1"/>
</dbReference>
<dbReference type="HAMAP" id="MF_00225">
    <property type="entry name" value="DHO_dh_type2"/>
    <property type="match status" value="1"/>
</dbReference>
<feature type="binding site" evidence="11">
    <location>
        <position position="86"/>
    </location>
    <ligand>
        <name>FMN</name>
        <dbReference type="ChEBI" id="CHEBI:58210"/>
    </ligand>
</feature>
<evidence type="ECO:0000259" key="12">
    <source>
        <dbReference type="Pfam" id="PF01180"/>
    </source>
</evidence>
<dbReference type="RefSeq" id="WP_248355590.1">
    <property type="nucleotide sequence ID" value="NZ_AP025591.1"/>
</dbReference>
<comment type="pathway">
    <text evidence="3 11">Pyrimidine metabolism; UMP biosynthesis via de novo pathway; orotate from (S)-dihydroorotate (quinone route): step 1/1.</text>
</comment>
<dbReference type="EC" id="1.3.5.2" evidence="11"/>
<comment type="cofactor">
    <cofactor evidence="11">
        <name>FMN</name>
        <dbReference type="ChEBI" id="CHEBI:58210"/>
    </cofactor>
    <text evidence="11">Binds 1 FMN per subunit.</text>
</comment>
<dbReference type="InterPro" id="IPR050074">
    <property type="entry name" value="DHO_dehydrogenase"/>
</dbReference>
<dbReference type="NCBIfam" id="NF003652">
    <property type="entry name" value="PRK05286.2-5"/>
    <property type="match status" value="1"/>
</dbReference>
<evidence type="ECO:0000256" key="8">
    <source>
        <dbReference type="ARBA" id="ARBA00023002"/>
    </source>
</evidence>
<sequence>MLWPTFRSFLFRFDPERVHHLAHWLLKRVGPSAARARRPAPIPSLAVRCLGLDFDGPVGLAAGFDKGDVSLPGLFALGFSHVEIGTITPRPQAGNDRPRLFRLPEHRAIVNRMGFNNEGMEVCAQRLERLPAAARLGPIGVNVGKNKVTPNEEAAQDYLACIDRLHPFADYLVVNISSPNTPGLRQLQEKDQLDRLLRACVARLAERAPGKPLLVKLAPDLPPEALDEAVDVAIAAGVAGIVATNTTLSRAGVERHPRAKEAGGLSGAPLERLSTDVVRRCYRRAAGRVPIVGVGGVMGAEDAYAKIRAGASLVQVYTGLIYGGPGFVAATNAGLARLLARDGFATVAEAVGADHRGDVRSEPRTGVAPTL</sequence>
<dbReference type="InterPro" id="IPR013785">
    <property type="entry name" value="Aldolase_TIM"/>
</dbReference>
<evidence type="ECO:0000256" key="6">
    <source>
        <dbReference type="ARBA" id="ARBA00022643"/>
    </source>
</evidence>
<dbReference type="PROSITE" id="PS00912">
    <property type="entry name" value="DHODEHASE_2"/>
    <property type="match status" value="1"/>
</dbReference>
<keyword evidence="8 11" id="KW-0560">Oxidoreductase</keyword>
<feature type="binding site" evidence="11">
    <location>
        <begin position="111"/>
        <end position="115"/>
    </location>
    <ligand>
        <name>substrate</name>
    </ligand>
</feature>
<gene>
    <name evidence="11 13" type="primary">pyrD</name>
    <name evidence="13" type="ORF">AMOR_52020</name>
</gene>
<evidence type="ECO:0000256" key="4">
    <source>
        <dbReference type="ARBA" id="ARBA00005359"/>
    </source>
</evidence>
<feature type="binding site" evidence="11">
    <location>
        <position position="296"/>
    </location>
    <ligand>
        <name>FMN</name>
        <dbReference type="ChEBI" id="CHEBI:58210"/>
    </ligand>
</feature>
<evidence type="ECO:0000256" key="5">
    <source>
        <dbReference type="ARBA" id="ARBA00022630"/>
    </source>
</evidence>